<dbReference type="Pfam" id="PF16093">
    <property type="entry name" value="PAC4"/>
    <property type="match status" value="1"/>
</dbReference>
<dbReference type="EMBL" id="BRXW01000660">
    <property type="protein sequence ID" value="GMH72868.1"/>
    <property type="molecule type" value="Genomic_DNA"/>
</dbReference>
<gene>
    <name evidence="1" type="ORF">TrLO_g7029</name>
</gene>
<reference evidence="2" key="1">
    <citation type="journal article" date="2023" name="Commun. Biol.">
        <title>Genome analysis of Parmales, the sister group of diatoms, reveals the evolutionary specialization of diatoms from phago-mixotrophs to photoautotrophs.</title>
        <authorList>
            <person name="Ban H."/>
            <person name="Sato S."/>
            <person name="Yoshikawa S."/>
            <person name="Yamada K."/>
            <person name="Nakamura Y."/>
            <person name="Ichinomiya M."/>
            <person name="Sato N."/>
            <person name="Blanc-Mathieu R."/>
            <person name="Endo H."/>
            <person name="Kuwata A."/>
            <person name="Ogata H."/>
        </authorList>
    </citation>
    <scope>NUCLEOTIDE SEQUENCE [LARGE SCALE GENOMIC DNA]</scope>
    <source>
        <strain evidence="2">NIES 3700</strain>
    </source>
</reference>
<dbReference type="InterPro" id="IPR032157">
    <property type="entry name" value="PAC4"/>
</dbReference>
<organism evidence="1 2">
    <name type="scientific">Triparma laevis f. longispina</name>
    <dbReference type="NCBI Taxonomy" id="1714387"/>
    <lineage>
        <taxon>Eukaryota</taxon>
        <taxon>Sar</taxon>
        <taxon>Stramenopiles</taxon>
        <taxon>Ochrophyta</taxon>
        <taxon>Bolidophyceae</taxon>
        <taxon>Parmales</taxon>
        <taxon>Triparmaceae</taxon>
        <taxon>Triparma</taxon>
    </lineage>
</organism>
<dbReference type="Proteomes" id="UP001165122">
    <property type="component" value="Unassembled WGS sequence"/>
</dbReference>
<evidence type="ECO:0000313" key="1">
    <source>
        <dbReference type="EMBL" id="GMH72868.1"/>
    </source>
</evidence>
<dbReference type="OrthoDB" id="10422811at2759"/>
<keyword evidence="2" id="KW-1185">Reference proteome</keyword>
<sequence length="152" mass="16752">MSSLVEKTDDSTITSIVEPTVEIVQRLIDTSTINPMSTTKIPISLTIFSKTSCHVWIGSGQTQAKFGGLCVSFPHKNNYDNSTLPTTSHLIGGDTNDETISLQIAQRISIKTEWPCLVSCDYEVDLKDDSGGMILKVIEKEIINIISEFKNK</sequence>
<accession>A0A9W7EDX7</accession>
<protein>
    <recommendedName>
        <fullName evidence="3">Proteasome assembly chaperone 4</fullName>
    </recommendedName>
</protein>
<dbReference type="Gene3D" id="3.30.230.100">
    <property type="match status" value="1"/>
</dbReference>
<evidence type="ECO:0000313" key="2">
    <source>
        <dbReference type="Proteomes" id="UP001165122"/>
    </source>
</evidence>
<evidence type="ECO:0008006" key="3">
    <source>
        <dbReference type="Google" id="ProtNLM"/>
    </source>
</evidence>
<comment type="caution">
    <text evidence="1">The sequence shown here is derived from an EMBL/GenBank/DDBJ whole genome shotgun (WGS) entry which is preliminary data.</text>
</comment>
<dbReference type="GO" id="GO:0043248">
    <property type="term" value="P:proteasome assembly"/>
    <property type="evidence" value="ECO:0007669"/>
    <property type="project" value="InterPro"/>
</dbReference>
<name>A0A9W7EDX7_9STRA</name>
<proteinExistence type="predicted"/>
<dbReference type="AlphaFoldDB" id="A0A9W7EDX7"/>